<evidence type="ECO:0000313" key="3">
    <source>
        <dbReference type="EMBL" id="CAG9991363.1"/>
    </source>
</evidence>
<feature type="region of interest" description="Disordered" evidence="1">
    <location>
        <begin position="245"/>
        <end position="318"/>
    </location>
</feature>
<feature type="compositionally biased region" description="Basic and acidic residues" evidence="1">
    <location>
        <begin position="252"/>
        <end position="267"/>
    </location>
</feature>
<keyword evidence="2" id="KW-0812">Transmembrane</keyword>
<feature type="compositionally biased region" description="Basic and acidic residues" evidence="1">
    <location>
        <begin position="481"/>
        <end position="496"/>
    </location>
</feature>
<name>A0A9N9UI67_9HYPO</name>
<gene>
    <name evidence="3" type="ORF">CBYS24578_00006174</name>
</gene>
<evidence type="ECO:0000256" key="1">
    <source>
        <dbReference type="SAM" id="MobiDB-lite"/>
    </source>
</evidence>
<feature type="compositionally biased region" description="Low complexity" evidence="1">
    <location>
        <begin position="130"/>
        <end position="187"/>
    </location>
</feature>
<keyword evidence="2" id="KW-0472">Membrane</keyword>
<dbReference type="EMBL" id="CABFNO020001479">
    <property type="protein sequence ID" value="CAG9991363.1"/>
    <property type="molecule type" value="Genomic_DNA"/>
</dbReference>
<keyword evidence="4" id="KW-1185">Reference proteome</keyword>
<evidence type="ECO:0000313" key="4">
    <source>
        <dbReference type="Proteomes" id="UP000754883"/>
    </source>
</evidence>
<feature type="region of interest" description="Disordered" evidence="1">
    <location>
        <begin position="448"/>
        <end position="530"/>
    </location>
</feature>
<organism evidence="3 4">
    <name type="scientific">Clonostachys byssicola</name>
    <dbReference type="NCBI Taxonomy" id="160290"/>
    <lineage>
        <taxon>Eukaryota</taxon>
        <taxon>Fungi</taxon>
        <taxon>Dikarya</taxon>
        <taxon>Ascomycota</taxon>
        <taxon>Pezizomycotina</taxon>
        <taxon>Sordariomycetes</taxon>
        <taxon>Hypocreomycetidae</taxon>
        <taxon>Hypocreales</taxon>
        <taxon>Bionectriaceae</taxon>
        <taxon>Clonostachys</taxon>
    </lineage>
</organism>
<evidence type="ECO:0000256" key="2">
    <source>
        <dbReference type="SAM" id="Phobius"/>
    </source>
</evidence>
<feature type="compositionally biased region" description="Polar residues" evidence="1">
    <location>
        <begin position="101"/>
        <end position="110"/>
    </location>
</feature>
<dbReference type="OrthoDB" id="5150093at2759"/>
<dbReference type="AlphaFoldDB" id="A0A9N9UI67"/>
<proteinExistence type="predicted"/>
<protein>
    <submittedName>
        <fullName evidence="3">Uncharacterized protein</fullName>
    </submittedName>
</protein>
<dbReference type="Proteomes" id="UP000754883">
    <property type="component" value="Unassembled WGS sequence"/>
</dbReference>
<reference evidence="3 4" key="2">
    <citation type="submission" date="2021-10" db="EMBL/GenBank/DDBJ databases">
        <authorList>
            <person name="Piombo E."/>
        </authorList>
    </citation>
    <scope>NUCLEOTIDE SEQUENCE [LARGE SCALE GENOMIC DNA]</scope>
</reference>
<feature type="region of interest" description="Disordered" evidence="1">
    <location>
        <begin position="372"/>
        <end position="420"/>
    </location>
</feature>
<keyword evidence="2" id="KW-1133">Transmembrane helix</keyword>
<feature type="transmembrane region" description="Helical" evidence="2">
    <location>
        <begin position="217"/>
        <end position="239"/>
    </location>
</feature>
<feature type="region of interest" description="Disordered" evidence="1">
    <location>
        <begin position="101"/>
        <end position="212"/>
    </location>
</feature>
<accession>A0A9N9UI67</accession>
<feature type="compositionally biased region" description="Low complexity" evidence="1">
    <location>
        <begin position="392"/>
        <end position="403"/>
    </location>
</feature>
<feature type="compositionally biased region" description="Polar residues" evidence="1">
    <location>
        <begin position="275"/>
        <end position="289"/>
    </location>
</feature>
<comment type="caution">
    <text evidence="3">The sequence shown here is derived from an EMBL/GenBank/DDBJ whole genome shotgun (WGS) entry which is preliminary data.</text>
</comment>
<sequence>MESRGNERLEMSCIAVAFAAGDSFAGYIVGINNVKELEEQRRSEQETLGKDPITNLVSAFLPYLPPGSIETPTWIGISSSTSTFSPTTTYTRPQSLITETRSKFTYSTGKKNSRKKRRNLVGGPNDPQDTSESTTRPITTIPTTSWSSSTTTSSSISSNPSTTSTSSNTATTTSTSSGTHTTTSAGGVSPGQGSGQGSNSDIDGGSKGSGGKPSPGIIVGSVVGSVLGAALLVALLIWLCKTRTRKDKTGKKRDSNNSKPNEKDWRPQDSFAPSPKTSRVNLPNQSQTRNSRRWGYTPRPGVRGYTPRIDSRQSGANSLRPSFMEQIQNRGRSPLGYAPVLYRPPEDADSIHSSSDSGEVYHTTDWIMNAQKDRDSDADSNTLGLGLHRSSESTSSSVSSDSSFPVQGRSLTSTLKPLPPIPPPILPPIPISPPIPTPIIPLKSPKRLGKMPAGVSSSSNPNRHGFLSPRTGPLRSGYQSDKYDLDAARWREERNKPYGGQDDLVSRISSDGSDHSIKSPMTVSSIGDWDLGTGPPAGMSYSYWGQQNTPRR</sequence>
<reference evidence="4" key="1">
    <citation type="submission" date="2019-06" db="EMBL/GenBank/DDBJ databases">
        <authorList>
            <person name="Broberg M."/>
        </authorList>
    </citation>
    <scope>NUCLEOTIDE SEQUENCE [LARGE SCALE GENOMIC DNA]</scope>
</reference>